<feature type="chain" id="PRO_5029794043" evidence="1">
    <location>
        <begin position="20"/>
        <end position="316"/>
    </location>
</feature>
<accession>A0A7J7IZM5</accession>
<keyword evidence="1" id="KW-0732">Signal</keyword>
<organism evidence="2 3">
    <name type="scientific">Bugula neritina</name>
    <name type="common">Brown bryozoan</name>
    <name type="synonym">Sertularia neritina</name>
    <dbReference type="NCBI Taxonomy" id="10212"/>
    <lineage>
        <taxon>Eukaryota</taxon>
        <taxon>Metazoa</taxon>
        <taxon>Spiralia</taxon>
        <taxon>Lophotrochozoa</taxon>
        <taxon>Bryozoa</taxon>
        <taxon>Gymnolaemata</taxon>
        <taxon>Cheilostomatida</taxon>
        <taxon>Flustrina</taxon>
        <taxon>Buguloidea</taxon>
        <taxon>Bugulidae</taxon>
        <taxon>Bugula</taxon>
    </lineage>
</organism>
<dbReference type="OrthoDB" id="71260at2759"/>
<dbReference type="EMBL" id="VXIV02003237">
    <property type="protein sequence ID" value="KAF6019340.1"/>
    <property type="molecule type" value="Genomic_DNA"/>
</dbReference>
<proteinExistence type="predicted"/>
<dbReference type="Proteomes" id="UP000593567">
    <property type="component" value="Unassembled WGS sequence"/>
</dbReference>
<sequence>MQIFRLFSFLLIIANLTQSYVTIYGSWEHVTYRLGGEKTKVIISASLGGTSKPPAVACRPARGCYNSTDMECIRKAGCSSPDDERYCKTNNKYEEVNTDLLASEFGERLTQKFGGDADYSPHIIICHLHKSKVNVDSDLANAAFGKERAAVAWREYHKFIDMAKAYSVGNNSNVLYIDLHGQSATEYSLVGVNLFTKGPSIIEKATLPDRLAQYSSIMQLHLDSGVPMEELVRGNTSIGGLMEPDFLMFPAPGRKLLEELSYPYHFSSYSLRRHSGWRVNGMKVSVANSIRANTVLMTQFADKLAEAVKFWVDNYL</sequence>
<comment type="caution">
    <text evidence="2">The sequence shown here is derived from an EMBL/GenBank/DDBJ whole genome shotgun (WGS) entry which is preliminary data.</text>
</comment>
<evidence type="ECO:0000256" key="1">
    <source>
        <dbReference type="SAM" id="SignalP"/>
    </source>
</evidence>
<protein>
    <submittedName>
        <fullName evidence="2">Uncharacterized protein</fullName>
    </submittedName>
</protein>
<feature type="signal peptide" evidence="1">
    <location>
        <begin position="1"/>
        <end position="19"/>
    </location>
</feature>
<evidence type="ECO:0000313" key="2">
    <source>
        <dbReference type="EMBL" id="KAF6019340.1"/>
    </source>
</evidence>
<keyword evidence="3" id="KW-1185">Reference proteome</keyword>
<name>A0A7J7IZM5_BUGNE</name>
<reference evidence="2" key="1">
    <citation type="submission" date="2020-06" db="EMBL/GenBank/DDBJ databases">
        <title>Draft genome of Bugula neritina, a colonial animal packing powerful symbionts and potential medicines.</title>
        <authorList>
            <person name="Rayko M."/>
        </authorList>
    </citation>
    <scope>NUCLEOTIDE SEQUENCE [LARGE SCALE GENOMIC DNA]</scope>
    <source>
        <strain evidence="2">Kwan_BN1</strain>
    </source>
</reference>
<gene>
    <name evidence="2" type="ORF">EB796_022351</name>
</gene>
<evidence type="ECO:0000313" key="3">
    <source>
        <dbReference type="Proteomes" id="UP000593567"/>
    </source>
</evidence>
<dbReference type="AlphaFoldDB" id="A0A7J7IZM5"/>